<evidence type="ECO:0000313" key="3">
    <source>
        <dbReference type="Proteomes" id="UP000279959"/>
    </source>
</evidence>
<dbReference type="RefSeq" id="WP_083952459.1">
    <property type="nucleotide sequence ID" value="NZ_AP018664.1"/>
</dbReference>
<accession>A0A494W0C0</accession>
<dbReference type="InterPro" id="IPR032710">
    <property type="entry name" value="NTF2-like_dom_sf"/>
</dbReference>
<keyword evidence="3" id="KW-1185">Reference proteome</keyword>
<dbReference type="KEGG" id="sami:SAMIE_1016140"/>
<organism evidence="2 3">
    <name type="scientific">Sphingobium amiense</name>
    <dbReference type="NCBI Taxonomy" id="135719"/>
    <lineage>
        <taxon>Bacteria</taxon>
        <taxon>Pseudomonadati</taxon>
        <taxon>Pseudomonadota</taxon>
        <taxon>Alphaproteobacteria</taxon>
        <taxon>Sphingomonadales</taxon>
        <taxon>Sphingomonadaceae</taxon>
        <taxon>Sphingobium</taxon>
    </lineage>
</organism>
<protein>
    <submittedName>
        <fullName evidence="2">Nuclear transport factor 2 family protein</fullName>
    </submittedName>
</protein>
<evidence type="ECO:0000313" key="2">
    <source>
        <dbReference type="EMBL" id="BBD98113.1"/>
    </source>
</evidence>
<dbReference type="EMBL" id="AP018664">
    <property type="protein sequence ID" value="BBD98113.1"/>
    <property type="molecule type" value="Genomic_DNA"/>
</dbReference>
<dbReference type="SUPFAM" id="SSF54427">
    <property type="entry name" value="NTF2-like"/>
    <property type="match status" value="1"/>
</dbReference>
<dbReference type="AlphaFoldDB" id="A0A494W0C0"/>
<reference evidence="2 3" key="1">
    <citation type="submission" date="2018-05" db="EMBL/GenBank/DDBJ databases">
        <title>Complete Genome Sequence of the Nonylphenol-Degrading Bacterium Sphingobium amiense DSM 16289T.</title>
        <authorList>
            <person name="Ootsuka M."/>
            <person name="Nishizawa T."/>
            <person name="Ohta H."/>
        </authorList>
    </citation>
    <scope>NUCLEOTIDE SEQUENCE [LARGE SCALE GENOMIC DNA]</scope>
    <source>
        <strain evidence="2 3">DSM 16289</strain>
    </source>
</reference>
<dbReference type="Proteomes" id="UP000279959">
    <property type="component" value="Chromosome"/>
</dbReference>
<evidence type="ECO:0000259" key="1">
    <source>
        <dbReference type="Pfam" id="PF14534"/>
    </source>
</evidence>
<proteinExistence type="predicted"/>
<name>A0A494W0C0_9SPHN</name>
<feature type="domain" description="DUF4440" evidence="1">
    <location>
        <begin position="12"/>
        <end position="120"/>
    </location>
</feature>
<dbReference type="Pfam" id="PF14534">
    <property type="entry name" value="DUF4440"/>
    <property type="match status" value="1"/>
</dbReference>
<sequence length="130" mass="14677">MTDMAAQQEAKIRQARSAFNDALIAKDLPVIDALLQADYAVMPSFSARCFDKPGILDVYRNYFADPAFITFDRTPDSVVFGPDGKRAAETGRWRGSWRGQPDRAGIYHAAWLLTDRDWKLTKESYVLLEG</sequence>
<gene>
    <name evidence="2" type="ORF">SAMIE_1016140</name>
</gene>
<dbReference type="Gene3D" id="3.10.450.50">
    <property type="match status" value="1"/>
</dbReference>
<dbReference type="InterPro" id="IPR027843">
    <property type="entry name" value="DUF4440"/>
</dbReference>